<dbReference type="InterPro" id="IPR005162">
    <property type="entry name" value="Retrotrans_gag_dom"/>
</dbReference>
<evidence type="ECO:0000313" key="3">
    <source>
        <dbReference type="Proteomes" id="UP000504610"/>
    </source>
</evidence>
<dbReference type="CDD" id="cd00303">
    <property type="entry name" value="retropepsin_like"/>
    <property type="match status" value="1"/>
</dbReference>
<feature type="domain" description="Retrotransposon gag" evidence="2">
    <location>
        <begin position="62"/>
        <end position="153"/>
    </location>
</feature>
<proteinExistence type="predicted"/>
<dbReference type="AlphaFoldDB" id="A0A9W3C745"/>
<feature type="compositionally biased region" description="Polar residues" evidence="1">
    <location>
        <begin position="282"/>
        <end position="295"/>
    </location>
</feature>
<dbReference type="PANTHER" id="PTHR33223:SF11">
    <property type="entry name" value="ELEMENT PROTEIN, PUTATIVE-RELATED"/>
    <property type="match status" value="1"/>
</dbReference>
<dbReference type="Pfam" id="PF13650">
    <property type="entry name" value="Asp_protease_2"/>
    <property type="match status" value="1"/>
</dbReference>
<dbReference type="InterPro" id="IPR021109">
    <property type="entry name" value="Peptidase_aspartic_dom_sf"/>
</dbReference>
<dbReference type="KEGG" id="rsz:130498080"/>
<feature type="compositionally biased region" description="Low complexity" evidence="1">
    <location>
        <begin position="382"/>
        <end position="396"/>
    </location>
</feature>
<feature type="region of interest" description="Disordered" evidence="1">
    <location>
        <begin position="382"/>
        <end position="403"/>
    </location>
</feature>
<evidence type="ECO:0000259" key="2">
    <source>
        <dbReference type="Pfam" id="PF03732"/>
    </source>
</evidence>
<dbReference type="GeneID" id="130498080"/>
<dbReference type="Proteomes" id="UP000504610">
    <property type="component" value="Chromosome 7"/>
</dbReference>
<organism evidence="3 4">
    <name type="scientific">Raphanus sativus</name>
    <name type="common">Radish</name>
    <name type="synonym">Raphanus raphanistrum var. sativus</name>
    <dbReference type="NCBI Taxonomy" id="3726"/>
    <lineage>
        <taxon>Eukaryota</taxon>
        <taxon>Viridiplantae</taxon>
        <taxon>Streptophyta</taxon>
        <taxon>Embryophyta</taxon>
        <taxon>Tracheophyta</taxon>
        <taxon>Spermatophyta</taxon>
        <taxon>Magnoliopsida</taxon>
        <taxon>eudicotyledons</taxon>
        <taxon>Gunneridae</taxon>
        <taxon>Pentapetalae</taxon>
        <taxon>rosids</taxon>
        <taxon>malvids</taxon>
        <taxon>Brassicales</taxon>
        <taxon>Brassicaceae</taxon>
        <taxon>Brassiceae</taxon>
        <taxon>Raphanus</taxon>
    </lineage>
</organism>
<dbReference type="OrthoDB" id="1299618at2759"/>
<dbReference type="RefSeq" id="XP_056847405.1">
    <property type="nucleotide sequence ID" value="XM_056991425.1"/>
</dbReference>
<accession>A0A9W3C745</accession>
<dbReference type="SUPFAM" id="SSF50630">
    <property type="entry name" value="Acid proteases"/>
    <property type="match status" value="1"/>
</dbReference>
<feature type="region of interest" description="Disordered" evidence="1">
    <location>
        <begin position="189"/>
        <end position="208"/>
    </location>
</feature>
<sequence length="840" mass="94464">MAHHQNLNQAGEIPLEAAQEGNENNKYHGLTAEDPYDHLDKFDRYCSLSKINGVSEDAFKLKLFPFSLGDKAHQWEKTLPSDSITTWDDCKRAFLENFFSAYRTAKIRNEISTFQQKNLESFSEAWERFKGYWSQCPHHGFTKESLLSTFYRGALPEYRARLDTSSNGFFLGRTEEDAEELVENMVKSDSVYSGEHDRANRSDDQHTRKEIKSLQDKLDMLIKEKAKQGQLNSVGDQKQKQHAGIKEVDGLESQEELCFINSNGTWYRKEPNFQYQNNYQQRPHYNNQQGGYQATQSYPPSFSNQSNQSTQAQGSSSQAPASDSSVDSMFKKLLEFQARNEKTMVYEFKNIHTKIDGNYSDLNNKFLQLASRFNTLESQVASMPSSSKSSMGSLLGKPEKNPKESCNVDEIEKLVFGKVEKLVVATAEAQMVDKVMERVQVQAERKVKATNLQRAEPKAEKPVERRADHKLKETKLEEAPEVELPPYEVPLPFPQRVLTKAQKKVISKFRKDLSDVGVRLPEISGMREAHVQMMLIKDILHHQAEVAELLDISILKIDPPVPPQSLPKLESQGKFTLSCSLGKITMNDALVDSGASMNVISMEMVKSLGIESMEPNTSSLMFGDSSSTTPIGLIKDFPLKIGACTIPIDLTVLKMAIEKRVPLILGTPFLTTVGACIDFLNKKVTLLNVNKAVSYPIQSSMDVGYCGTITCEEPSIENTQAEVVVCKEEGLIGESSRELCVEHLESAKKEEVSRATKAAHDMKKIVKETHSPPLDKTPHTLTLHPMKLKNGAIEYKIKCKGRSKPFSSARAIITPQLQNDPIKLQELLSQKFQASSKLKL</sequence>
<dbReference type="PANTHER" id="PTHR33223">
    <property type="entry name" value="CCHC-TYPE DOMAIN-CONTAINING PROTEIN"/>
    <property type="match status" value="1"/>
</dbReference>
<name>A0A9W3C745_RAPSA</name>
<dbReference type="Pfam" id="PF03732">
    <property type="entry name" value="Retrotrans_gag"/>
    <property type="match status" value="1"/>
</dbReference>
<feature type="compositionally biased region" description="Low complexity" evidence="1">
    <location>
        <begin position="296"/>
        <end position="324"/>
    </location>
</feature>
<feature type="compositionally biased region" description="Basic and acidic residues" evidence="1">
    <location>
        <begin position="194"/>
        <end position="208"/>
    </location>
</feature>
<reference evidence="4" key="2">
    <citation type="submission" date="2025-08" db="UniProtKB">
        <authorList>
            <consortium name="RefSeq"/>
        </authorList>
    </citation>
    <scope>IDENTIFICATION</scope>
    <source>
        <tissue evidence="4">Leaf</tissue>
    </source>
</reference>
<reference evidence="3" key="1">
    <citation type="journal article" date="2019" name="Database">
        <title>The radish genome database (RadishGD): an integrated information resource for radish genomics.</title>
        <authorList>
            <person name="Yu H.J."/>
            <person name="Baek S."/>
            <person name="Lee Y.J."/>
            <person name="Cho A."/>
            <person name="Mun J.H."/>
        </authorList>
    </citation>
    <scope>NUCLEOTIDE SEQUENCE [LARGE SCALE GENOMIC DNA]</scope>
    <source>
        <strain evidence="3">cv. WK10039</strain>
    </source>
</reference>
<evidence type="ECO:0000313" key="4">
    <source>
        <dbReference type="RefSeq" id="XP_056847405.1"/>
    </source>
</evidence>
<protein>
    <submittedName>
        <fullName evidence="4">Uncharacterized protein LOC130498080</fullName>
    </submittedName>
</protein>
<feature type="region of interest" description="Disordered" evidence="1">
    <location>
        <begin position="282"/>
        <end position="324"/>
    </location>
</feature>
<keyword evidence="3" id="KW-1185">Reference proteome</keyword>
<dbReference type="Gene3D" id="2.40.70.10">
    <property type="entry name" value="Acid Proteases"/>
    <property type="match status" value="1"/>
</dbReference>
<gene>
    <name evidence="4" type="primary">LOC130498080</name>
</gene>
<evidence type="ECO:0000256" key="1">
    <source>
        <dbReference type="SAM" id="MobiDB-lite"/>
    </source>
</evidence>